<dbReference type="EMBL" id="JAHWXH010000005">
    <property type="protein sequence ID" value="MDS0246956.1"/>
    <property type="molecule type" value="Genomic_DNA"/>
</dbReference>
<dbReference type="GeneID" id="301459621"/>
<evidence type="ECO:0000313" key="2">
    <source>
        <dbReference type="Proteomes" id="UP001183582"/>
    </source>
</evidence>
<comment type="caution">
    <text evidence="1">The sequence shown here is derived from an EMBL/GenBank/DDBJ whole genome shotgun (WGS) entry which is preliminary data.</text>
</comment>
<reference evidence="1 2" key="1">
    <citation type="submission" date="2021-06" db="EMBL/GenBank/DDBJ databases">
        <title>Genome-based taxonomic framework of Microbacterium strains isolated from marine environment, the description of four new species and reclassification of four preexisting species.</title>
        <authorList>
            <person name="Lee S.D."/>
            <person name="Kim S.-M."/>
            <person name="Byeon Y.-S."/>
            <person name="Yang H.L."/>
            <person name="Kim I.S."/>
        </authorList>
    </citation>
    <scope>NUCLEOTIDE SEQUENCE [LARGE SCALE GENOMIC DNA]</scope>
    <source>
        <strain evidence="1 2">KACC 20514</strain>
    </source>
</reference>
<sequence>MSARAHLEGLQLGQISARQYRRAAAGEEKPATVVDAAPADPAPLTVGAILVSRWGYDQTNVDYYEVVSATPKTVTLRPIRSRVTGDAGFMAEYVAPVPGEYTGEAFRRKVHHYSDRPAVAINSCANAYPWTGNDDRATHYA</sequence>
<gene>
    <name evidence="1" type="ORF">KZC50_15265</name>
</gene>
<protein>
    <submittedName>
        <fullName evidence="1">Uncharacterized protein</fullName>
    </submittedName>
</protein>
<name>A0AAJ2M213_9MICO</name>
<dbReference type="Proteomes" id="UP001183582">
    <property type="component" value="Unassembled WGS sequence"/>
</dbReference>
<proteinExistence type="predicted"/>
<organism evidence="1 2">
    <name type="scientific">Microbacterium aurantiacum</name>
    <dbReference type="NCBI Taxonomy" id="162393"/>
    <lineage>
        <taxon>Bacteria</taxon>
        <taxon>Bacillati</taxon>
        <taxon>Actinomycetota</taxon>
        <taxon>Actinomycetes</taxon>
        <taxon>Micrococcales</taxon>
        <taxon>Microbacteriaceae</taxon>
        <taxon>Microbacterium</taxon>
    </lineage>
</organism>
<accession>A0AAJ2M213</accession>
<dbReference type="RefSeq" id="WP_310892236.1">
    <property type="nucleotide sequence ID" value="NZ_JAHWXH010000005.1"/>
</dbReference>
<evidence type="ECO:0000313" key="1">
    <source>
        <dbReference type="EMBL" id="MDS0246956.1"/>
    </source>
</evidence>
<dbReference type="AlphaFoldDB" id="A0AAJ2M213"/>